<gene>
    <name evidence="3" type="ORF">D8674_036823</name>
</gene>
<accession>A0A5N5GA54</accession>
<organism evidence="3 4">
    <name type="scientific">Pyrus ussuriensis x Pyrus communis</name>
    <dbReference type="NCBI Taxonomy" id="2448454"/>
    <lineage>
        <taxon>Eukaryota</taxon>
        <taxon>Viridiplantae</taxon>
        <taxon>Streptophyta</taxon>
        <taxon>Embryophyta</taxon>
        <taxon>Tracheophyta</taxon>
        <taxon>Spermatophyta</taxon>
        <taxon>Magnoliopsida</taxon>
        <taxon>eudicotyledons</taxon>
        <taxon>Gunneridae</taxon>
        <taxon>Pentapetalae</taxon>
        <taxon>rosids</taxon>
        <taxon>fabids</taxon>
        <taxon>Rosales</taxon>
        <taxon>Rosaceae</taxon>
        <taxon>Amygdaloideae</taxon>
        <taxon>Maleae</taxon>
        <taxon>Pyrus</taxon>
    </lineage>
</organism>
<comment type="caution">
    <text evidence="3">The sequence shown here is derived from an EMBL/GenBank/DDBJ whole genome shotgun (WGS) entry which is preliminary data.</text>
</comment>
<evidence type="ECO:0000313" key="4">
    <source>
        <dbReference type="Proteomes" id="UP000327157"/>
    </source>
</evidence>
<evidence type="ECO:0000256" key="1">
    <source>
        <dbReference type="SAM" id="MobiDB-lite"/>
    </source>
</evidence>
<sequence>MSQQMKAMVKRRARLGVEEAEDLSRGEAMPFDNELDDKAGGDTNLQRSLVERSWEEQKGDDRDEGRCICLWVLFFFWDFCACCVCMALGFI</sequence>
<reference evidence="3 4" key="1">
    <citation type="submission" date="2019-09" db="EMBL/GenBank/DDBJ databases">
        <authorList>
            <person name="Ou C."/>
        </authorList>
    </citation>
    <scope>NUCLEOTIDE SEQUENCE [LARGE SCALE GENOMIC DNA]</scope>
    <source>
        <strain evidence="3">S2</strain>
        <tissue evidence="3">Leaf</tissue>
    </source>
</reference>
<feature type="transmembrane region" description="Helical" evidence="2">
    <location>
        <begin position="68"/>
        <end position="90"/>
    </location>
</feature>
<dbReference type="AlphaFoldDB" id="A0A5N5GA54"/>
<keyword evidence="4" id="KW-1185">Reference proteome</keyword>
<reference evidence="3 4" key="2">
    <citation type="submission" date="2019-11" db="EMBL/GenBank/DDBJ databases">
        <title>A de novo genome assembly of a pear dwarfing rootstock.</title>
        <authorList>
            <person name="Wang F."/>
            <person name="Wang J."/>
            <person name="Li S."/>
            <person name="Zhang Y."/>
            <person name="Fang M."/>
            <person name="Ma L."/>
            <person name="Zhao Y."/>
            <person name="Jiang S."/>
        </authorList>
    </citation>
    <scope>NUCLEOTIDE SEQUENCE [LARGE SCALE GENOMIC DNA]</scope>
    <source>
        <strain evidence="3">S2</strain>
        <tissue evidence="3">Leaf</tissue>
    </source>
</reference>
<protein>
    <submittedName>
        <fullName evidence="3">Fidgetin-like protein 1</fullName>
    </submittedName>
</protein>
<evidence type="ECO:0000313" key="3">
    <source>
        <dbReference type="EMBL" id="KAB2612143.1"/>
    </source>
</evidence>
<feature type="compositionally biased region" description="Basic and acidic residues" evidence="1">
    <location>
        <begin position="49"/>
        <end position="62"/>
    </location>
</feature>
<dbReference type="EMBL" id="SMOL01000468">
    <property type="protein sequence ID" value="KAB2612143.1"/>
    <property type="molecule type" value="Genomic_DNA"/>
</dbReference>
<keyword evidence="2" id="KW-0812">Transmembrane</keyword>
<keyword evidence="2" id="KW-1133">Transmembrane helix</keyword>
<feature type="region of interest" description="Disordered" evidence="1">
    <location>
        <begin position="19"/>
        <end position="62"/>
    </location>
</feature>
<evidence type="ECO:0000256" key="2">
    <source>
        <dbReference type="SAM" id="Phobius"/>
    </source>
</evidence>
<keyword evidence="2" id="KW-0472">Membrane</keyword>
<dbReference type="Proteomes" id="UP000327157">
    <property type="component" value="Unassembled WGS sequence"/>
</dbReference>
<name>A0A5N5GA54_9ROSA</name>
<proteinExistence type="predicted"/>